<dbReference type="Proteomes" id="UP001159364">
    <property type="component" value="Linkage Group LG02"/>
</dbReference>
<reference evidence="2 3" key="1">
    <citation type="submission" date="2021-09" db="EMBL/GenBank/DDBJ databases">
        <title>Genomic insights and catalytic innovation underlie evolution of tropane alkaloids biosynthesis.</title>
        <authorList>
            <person name="Wang Y.-J."/>
            <person name="Tian T."/>
            <person name="Huang J.-P."/>
            <person name="Huang S.-X."/>
        </authorList>
    </citation>
    <scope>NUCLEOTIDE SEQUENCE [LARGE SCALE GENOMIC DNA]</scope>
    <source>
        <strain evidence="2">KIB-2018</strain>
        <tissue evidence="2">Leaf</tissue>
    </source>
</reference>
<sequence>MFGGGGGGNTLLKVVGRTVARAGVTNLQEPISSNSVAATSPRSTHKPSSSNNSLSLCHGPDSGSSPFFASGVPVCGYSRGPNLSHWSSVSYDGGSCSDEYEWASEAGDGLVDDFYLGPVPSAEEVHDAVSALQMVIKDKLAIELEKDTEEQNSIPTAESELDWAEPSIYMYSSRAPSPYGPSRVYDAFRMLQTDPSVQQMVISLSSDKAVWDAILNNEMVQVLRNTYHADEAGRPNSESSSNPAMGAIEWIFENTKARVMRIAEKMLQLVNQLLKPNDKKIKEGSTIDPFEEKLRSSFMLCLMVLLVVVVTRGHGP</sequence>
<name>A0AAV8TZF7_9ROSI</name>
<dbReference type="EMBL" id="JAIWQS010000002">
    <property type="protein sequence ID" value="KAJ8772345.1"/>
    <property type="molecule type" value="Genomic_DNA"/>
</dbReference>
<proteinExistence type="predicted"/>
<dbReference type="AlphaFoldDB" id="A0AAV8TZF7"/>
<gene>
    <name evidence="2" type="ORF">K2173_027522</name>
</gene>
<evidence type="ECO:0000313" key="2">
    <source>
        <dbReference type="EMBL" id="KAJ8772345.1"/>
    </source>
</evidence>
<feature type="region of interest" description="Disordered" evidence="1">
    <location>
        <begin position="32"/>
        <end position="56"/>
    </location>
</feature>
<accession>A0AAV8TZF7</accession>
<comment type="caution">
    <text evidence="2">The sequence shown here is derived from an EMBL/GenBank/DDBJ whole genome shotgun (WGS) entry which is preliminary data.</text>
</comment>
<dbReference type="PANTHER" id="PTHR33625">
    <property type="entry name" value="OS08G0179900 PROTEIN"/>
    <property type="match status" value="1"/>
</dbReference>
<dbReference type="PANTHER" id="PTHR33625:SF3">
    <property type="entry name" value="OS04G0550700 PROTEIN"/>
    <property type="match status" value="1"/>
</dbReference>
<protein>
    <submittedName>
        <fullName evidence="2">Uncharacterized protein</fullName>
    </submittedName>
</protein>
<evidence type="ECO:0000256" key="1">
    <source>
        <dbReference type="SAM" id="MobiDB-lite"/>
    </source>
</evidence>
<feature type="compositionally biased region" description="Polar residues" evidence="1">
    <location>
        <begin position="32"/>
        <end position="55"/>
    </location>
</feature>
<evidence type="ECO:0000313" key="3">
    <source>
        <dbReference type="Proteomes" id="UP001159364"/>
    </source>
</evidence>
<organism evidence="2 3">
    <name type="scientific">Erythroxylum novogranatense</name>
    <dbReference type="NCBI Taxonomy" id="1862640"/>
    <lineage>
        <taxon>Eukaryota</taxon>
        <taxon>Viridiplantae</taxon>
        <taxon>Streptophyta</taxon>
        <taxon>Embryophyta</taxon>
        <taxon>Tracheophyta</taxon>
        <taxon>Spermatophyta</taxon>
        <taxon>Magnoliopsida</taxon>
        <taxon>eudicotyledons</taxon>
        <taxon>Gunneridae</taxon>
        <taxon>Pentapetalae</taxon>
        <taxon>rosids</taxon>
        <taxon>fabids</taxon>
        <taxon>Malpighiales</taxon>
        <taxon>Erythroxylaceae</taxon>
        <taxon>Erythroxylum</taxon>
    </lineage>
</organism>
<keyword evidence="3" id="KW-1185">Reference proteome</keyword>